<dbReference type="Pfam" id="PF14362">
    <property type="entry name" value="DUF4407"/>
    <property type="match status" value="1"/>
</dbReference>
<feature type="region of interest" description="Disordered" evidence="1">
    <location>
        <begin position="1"/>
        <end position="32"/>
    </location>
</feature>
<accession>A0ABV6MEM1</accession>
<evidence type="ECO:0000256" key="1">
    <source>
        <dbReference type="SAM" id="MobiDB-lite"/>
    </source>
</evidence>
<dbReference type="EMBL" id="JBHLUH010000077">
    <property type="protein sequence ID" value="MFC0533041.1"/>
    <property type="molecule type" value="Genomic_DNA"/>
</dbReference>
<sequence length="452" mass="50060">MTETLLLRPRGADDDRPRDDRQPYRPARPEYGPGRALRQVAGVNETILDWVPEERPRYTRLGAIVLNTGVMAMLSMAVLLSKVDVPFVAVVPIAVMWGYLILSFDGWLVASTHGVLGLAKLRTYLPRMAISILMGVVIAEPLLLWVFGPAIETEVRDQREAVVATYEARLKECNPTSGAAPAAAGCGPFLLNVPESPESTRQELRNAKLERTTLEGRIGQIDKEIARREQLARLECNGTKVDGTTGRPGVGPNCRRNRAEADRYQASSNVDKLRDDLSALDRRIDALTAREGAASGTYAGAVNTEISKRVADKRDNQDMIGILDEIKALDSLAHKSGFVLAASWLLRLLLVAIDCLPVLTKLMSRTTTYDVLLGRQLDVSGRLHEKYTTEREQRDGGRIDVSILENEHRVRAQMEQIDEADRDARAQREAVLDDQIERLAARLRDDPRGGLG</sequence>
<dbReference type="RefSeq" id="WP_377260154.1">
    <property type="nucleotide sequence ID" value="NZ_JBHLUH010000077.1"/>
</dbReference>
<feature type="transmembrane region" description="Helical" evidence="2">
    <location>
        <begin position="129"/>
        <end position="148"/>
    </location>
</feature>
<protein>
    <submittedName>
        <fullName evidence="3">DUF4407 domain-containing protein</fullName>
    </submittedName>
</protein>
<keyword evidence="2" id="KW-0472">Membrane</keyword>
<feature type="transmembrane region" description="Helical" evidence="2">
    <location>
        <begin position="61"/>
        <end position="81"/>
    </location>
</feature>
<evidence type="ECO:0000313" key="3">
    <source>
        <dbReference type="EMBL" id="MFC0533041.1"/>
    </source>
</evidence>
<dbReference type="Proteomes" id="UP001589867">
    <property type="component" value="Unassembled WGS sequence"/>
</dbReference>
<gene>
    <name evidence="3" type="ORF">ACFFIA_36055</name>
</gene>
<dbReference type="InterPro" id="IPR025519">
    <property type="entry name" value="DUF4407"/>
</dbReference>
<name>A0ABV6MEM1_9ACTN</name>
<feature type="transmembrane region" description="Helical" evidence="2">
    <location>
        <begin position="87"/>
        <end position="108"/>
    </location>
</feature>
<organism evidence="3 4">
    <name type="scientific">Phytohabitans kaempferiae</name>
    <dbReference type="NCBI Taxonomy" id="1620943"/>
    <lineage>
        <taxon>Bacteria</taxon>
        <taxon>Bacillati</taxon>
        <taxon>Actinomycetota</taxon>
        <taxon>Actinomycetes</taxon>
        <taxon>Micromonosporales</taxon>
        <taxon>Micromonosporaceae</taxon>
    </lineage>
</organism>
<evidence type="ECO:0000256" key="2">
    <source>
        <dbReference type="SAM" id="Phobius"/>
    </source>
</evidence>
<feature type="compositionally biased region" description="Basic and acidic residues" evidence="1">
    <location>
        <begin position="10"/>
        <end position="23"/>
    </location>
</feature>
<comment type="caution">
    <text evidence="3">The sequence shown here is derived from an EMBL/GenBank/DDBJ whole genome shotgun (WGS) entry which is preliminary data.</text>
</comment>
<evidence type="ECO:0000313" key="4">
    <source>
        <dbReference type="Proteomes" id="UP001589867"/>
    </source>
</evidence>
<reference evidence="3 4" key="1">
    <citation type="submission" date="2024-09" db="EMBL/GenBank/DDBJ databases">
        <authorList>
            <person name="Sun Q."/>
            <person name="Mori K."/>
        </authorList>
    </citation>
    <scope>NUCLEOTIDE SEQUENCE [LARGE SCALE GENOMIC DNA]</scope>
    <source>
        <strain evidence="3 4">TBRC 3947</strain>
    </source>
</reference>
<proteinExistence type="predicted"/>
<keyword evidence="2" id="KW-0812">Transmembrane</keyword>
<keyword evidence="2" id="KW-1133">Transmembrane helix</keyword>
<keyword evidence="4" id="KW-1185">Reference proteome</keyword>